<evidence type="ECO:0000313" key="1">
    <source>
        <dbReference type="EMBL" id="KAG2967396.1"/>
    </source>
</evidence>
<dbReference type="EMBL" id="RCML01000935">
    <property type="protein sequence ID" value="KAG2967396.1"/>
    <property type="molecule type" value="Genomic_DNA"/>
</dbReference>
<proteinExistence type="predicted"/>
<dbReference type="Proteomes" id="UP000760860">
    <property type="component" value="Unassembled WGS sequence"/>
</dbReference>
<evidence type="ECO:0000313" key="3">
    <source>
        <dbReference type="Proteomes" id="UP000697107"/>
    </source>
</evidence>
<sequence>MEAVEIFSGANCAGTPDVLAMYNVSASCAVDACSDINFGNDTYYISRACNISD</sequence>
<name>A0A8T1K372_9STRA</name>
<accession>A0A8T1K372</accession>
<protein>
    <submittedName>
        <fullName evidence="1">Uncharacterized protein</fullName>
    </submittedName>
</protein>
<reference evidence="1" key="1">
    <citation type="submission" date="2018-10" db="EMBL/GenBank/DDBJ databases">
        <title>Effector identification in a new, highly contiguous assembly of the strawberry crown rot pathogen Phytophthora cactorum.</title>
        <authorList>
            <person name="Armitage A.D."/>
            <person name="Nellist C.F."/>
            <person name="Bates H."/>
            <person name="Vickerstaff R.J."/>
            <person name="Harrison R.J."/>
        </authorList>
    </citation>
    <scope>NUCLEOTIDE SEQUENCE</scope>
    <source>
        <strain evidence="1">P415</strain>
        <strain evidence="2">P421</strain>
    </source>
</reference>
<evidence type="ECO:0000313" key="2">
    <source>
        <dbReference type="EMBL" id="KAG3211233.1"/>
    </source>
</evidence>
<organism evidence="1 3">
    <name type="scientific">Phytophthora cactorum</name>
    <dbReference type="NCBI Taxonomy" id="29920"/>
    <lineage>
        <taxon>Eukaryota</taxon>
        <taxon>Sar</taxon>
        <taxon>Stramenopiles</taxon>
        <taxon>Oomycota</taxon>
        <taxon>Peronosporomycetes</taxon>
        <taxon>Peronosporales</taxon>
        <taxon>Peronosporaceae</taxon>
        <taxon>Phytophthora</taxon>
    </lineage>
</organism>
<dbReference type="AlphaFoldDB" id="A0A8T1K372"/>
<feature type="non-terminal residue" evidence="1">
    <location>
        <position position="53"/>
    </location>
</feature>
<dbReference type="EMBL" id="RCMV01000981">
    <property type="protein sequence ID" value="KAG3211233.1"/>
    <property type="molecule type" value="Genomic_DNA"/>
</dbReference>
<dbReference type="Proteomes" id="UP000697107">
    <property type="component" value="Unassembled WGS sequence"/>
</dbReference>
<gene>
    <name evidence="1" type="ORF">PC118_g18608</name>
    <name evidence="2" type="ORF">PC129_g17781</name>
</gene>
<comment type="caution">
    <text evidence="1">The sequence shown here is derived from an EMBL/GenBank/DDBJ whole genome shotgun (WGS) entry which is preliminary data.</text>
</comment>